<evidence type="ECO:0000313" key="1">
    <source>
        <dbReference type="EMBL" id="KIM50218.1"/>
    </source>
</evidence>
<dbReference type="InParanoid" id="A0A0C2YKC4"/>
<dbReference type="Proteomes" id="UP000053989">
    <property type="component" value="Unassembled WGS sequence"/>
</dbReference>
<accession>A0A0C2YKC4</accession>
<protein>
    <submittedName>
        <fullName evidence="1">Uncharacterized protein</fullName>
    </submittedName>
</protein>
<sequence length="358" mass="40036">MRSVHGNIVNVLDKPTIVQGVCERASKSQICAELILILHLICTGMDSWGALPFLLKTTLEDYHTTESLVYEKLTFDLGTDTKLSRWRDTVRKLGTRLNARKFARKIIFVTVHSDLTRSDLFAGKDENGGDVSAEVEDFMTCLFGSPLEDIMYSSTLFMLTCGPLVTFQKSFLKLKTSISRLQPEYTIAFTQTDFISAAVKLFIVAYGIQVLIEGHVLADVLQDLLDVSLDLRMHSDVVLFHIQGIRLSNLVLSLLSNSPSSIISPSIVGYRYAWYHSYRRPWGIALPMGCPQCRSIHPWSPSKGDPKGTHSKARVSTCQSINCSFEAQSKPLLDEYQIVNGDRTSGWLKYIISAAETL</sequence>
<dbReference type="AlphaFoldDB" id="A0A0C2YKC4"/>
<dbReference type="OrthoDB" id="2655622at2759"/>
<keyword evidence="2" id="KW-1185">Reference proteome</keyword>
<proteinExistence type="predicted"/>
<name>A0A0C2YKC4_9AGAM</name>
<gene>
    <name evidence="1" type="ORF">SCLCIDRAFT_34515</name>
</gene>
<dbReference type="EMBL" id="KN822586">
    <property type="protein sequence ID" value="KIM50218.1"/>
    <property type="molecule type" value="Genomic_DNA"/>
</dbReference>
<dbReference type="HOGENOM" id="CLU_027016_0_0_1"/>
<evidence type="ECO:0000313" key="2">
    <source>
        <dbReference type="Proteomes" id="UP000053989"/>
    </source>
</evidence>
<dbReference type="STRING" id="1036808.A0A0C2YKC4"/>
<reference evidence="2" key="2">
    <citation type="submission" date="2015-01" db="EMBL/GenBank/DDBJ databases">
        <title>Evolutionary Origins and Diversification of the Mycorrhizal Mutualists.</title>
        <authorList>
            <consortium name="DOE Joint Genome Institute"/>
            <consortium name="Mycorrhizal Genomics Consortium"/>
            <person name="Kohler A."/>
            <person name="Kuo A."/>
            <person name="Nagy L.G."/>
            <person name="Floudas D."/>
            <person name="Copeland A."/>
            <person name="Barry K.W."/>
            <person name="Cichocki N."/>
            <person name="Veneault-Fourrey C."/>
            <person name="LaButti K."/>
            <person name="Lindquist E.A."/>
            <person name="Lipzen A."/>
            <person name="Lundell T."/>
            <person name="Morin E."/>
            <person name="Murat C."/>
            <person name="Riley R."/>
            <person name="Ohm R."/>
            <person name="Sun H."/>
            <person name="Tunlid A."/>
            <person name="Henrissat B."/>
            <person name="Grigoriev I.V."/>
            <person name="Hibbett D.S."/>
            <person name="Martin F."/>
        </authorList>
    </citation>
    <scope>NUCLEOTIDE SEQUENCE [LARGE SCALE GENOMIC DNA]</scope>
    <source>
        <strain evidence="2">Foug A</strain>
    </source>
</reference>
<organism evidence="1 2">
    <name type="scientific">Scleroderma citrinum Foug A</name>
    <dbReference type="NCBI Taxonomy" id="1036808"/>
    <lineage>
        <taxon>Eukaryota</taxon>
        <taxon>Fungi</taxon>
        <taxon>Dikarya</taxon>
        <taxon>Basidiomycota</taxon>
        <taxon>Agaricomycotina</taxon>
        <taxon>Agaricomycetes</taxon>
        <taxon>Agaricomycetidae</taxon>
        <taxon>Boletales</taxon>
        <taxon>Sclerodermatineae</taxon>
        <taxon>Sclerodermataceae</taxon>
        <taxon>Scleroderma</taxon>
    </lineage>
</organism>
<reference evidence="1 2" key="1">
    <citation type="submission" date="2014-04" db="EMBL/GenBank/DDBJ databases">
        <authorList>
            <consortium name="DOE Joint Genome Institute"/>
            <person name="Kuo A."/>
            <person name="Kohler A."/>
            <person name="Nagy L.G."/>
            <person name="Floudas D."/>
            <person name="Copeland A."/>
            <person name="Barry K.W."/>
            <person name="Cichocki N."/>
            <person name="Veneault-Fourrey C."/>
            <person name="LaButti K."/>
            <person name="Lindquist E.A."/>
            <person name="Lipzen A."/>
            <person name="Lundell T."/>
            <person name="Morin E."/>
            <person name="Murat C."/>
            <person name="Sun H."/>
            <person name="Tunlid A."/>
            <person name="Henrissat B."/>
            <person name="Grigoriev I.V."/>
            <person name="Hibbett D.S."/>
            <person name="Martin F."/>
            <person name="Nordberg H.P."/>
            <person name="Cantor M.N."/>
            <person name="Hua S.X."/>
        </authorList>
    </citation>
    <scope>NUCLEOTIDE SEQUENCE [LARGE SCALE GENOMIC DNA]</scope>
    <source>
        <strain evidence="1 2">Foug A</strain>
    </source>
</reference>